<dbReference type="AlphaFoldDB" id="A0A7C6AA32"/>
<dbReference type="EMBL" id="DTLI01000164">
    <property type="protein sequence ID" value="HHS52573.1"/>
    <property type="molecule type" value="Genomic_DNA"/>
</dbReference>
<keyword evidence="2" id="KW-0812">Transmembrane</keyword>
<accession>A0A7C6AA32</accession>
<gene>
    <name evidence="3" type="ORF">ENW73_06885</name>
</gene>
<organism evidence="3">
    <name type="scientific">candidate division WOR-3 bacterium</name>
    <dbReference type="NCBI Taxonomy" id="2052148"/>
    <lineage>
        <taxon>Bacteria</taxon>
        <taxon>Bacteria division WOR-3</taxon>
    </lineage>
</organism>
<evidence type="ECO:0000256" key="2">
    <source>
        <dbReference type="SAM" id="Phobius"/>
    </source>
</evidence>
<keyword evidence="2" id="KW-0472">Membrane</keyword>
<feature type="compositionally biased region" description="Basic and acidic residues" evidence="1">
    <location>
        <begin position="41"/>
        <end position="58"/>
    </location>
</feature>
<keyword evidence="2" id="KW-1133">Transmembrane helix</keyword>
<comment type="caution">
    <text evidence="3">The sequence shown here is derived from an EMBL/GenBank/DDBJ whole genome shotgun (WGS) entry which is preliminary data.</text>
</comment>
<protein>
    <submittedName>
        <fullName evidence="3">Uncharacterized protein</fullName>
    </submittedName>
</protein>
<sequence>MNIVITIISTIILAVTVLTLILGILAYIVYKMRRRGGKKPGLSERSKEEIATELEPKKPKPTTPTAPLEKEAAEIPSLIRRYEPEKKPESGGGQAEWK</sequence>
<evidence type="ECO:0000256" key="1">
    <source>
        <dbReference type="SAM" id="MobiDB-lite"/>
    </source>
</evidence>
<feature type="compositionally biased region" description="Basic and acidic residues" evidence="1">
    <location>
        <begin position="80"/>
        <end position="89"/>
    </location>
</feature>
<feature type="transmembrane region" description="Helical" evidence="2">
    <location>
        <begin position="6"/>
        <end position="30"/>
    </location>
</feature>
<name>A0A7C6AA32_UNCW3</name>
<evidence type="ECO:0000313" key="3">
    <source>
        <dbReference type="EMBL" id="HHS52573.1"/>
    </source>
</evidence>
<feature type="region of interest" description="Disordered" evidence="1">
    <location>
        <begin position="35"/>
        <end position="98"/>
    </location>
</feature>
<proteinExistence type="predicted"/>
<reference evidence="3" key="1">
    <citation type="journal article" date="2020" name="mSystems">
        <title>Genome- and Community-Level Interaction Insights into Carbon Utilization and Element Cycling Functions of Hydrothermarchaeota in Hydrothermal Sediment.</title>
        <authorList>
            <person name="Zhou Z."/>
            <person name="Liu Y."/>
            <person name="Xu W."/>
            <person name="Pan J."/>
            <person name="Luo Z.H."/>
            <person name="Li M."/>
        </authorList>
    </citation>
    <scope>NUCLEOTIDE SEQUENCE [LARGE SCALE GENOMIC DNA]</scope>
    <source>
        <strain evidence="3">SpSt-876</strain>
    </source>
</reference>